<protein>
    <recommendedName>
        <fullName evidence="9">Maintenance of telomere capping protein 6</fullName>
    </recommendedName>
</protein>
<evidence type="ECO:0000256" key="3">
    <source>
        <dbReference type="ARBA" id="ARBA00022729"/>
    </source>
</evidence>
<evidence type="ECO:0000256" key="7">
    <source>
        <dbReference type="ARBA" id="ARBA00037703"/>
    </source>
</evidence>
<dbReference type="EMBL" id="PDLM01000004">
    <property type="protein sequence ID" value="RDW79775.1"/>
    <property type="molecule type" value="Genomic_DNA"/>
</dbReference>
<proteinExistence type="inferred from homology"/>
<evidence type="ECO:0000256" key="5">
    <source>
        <dbReference type="ARBA" id="ARBA00023136"/>
    </source>
</evidence>
<keyword evidence="3" id="KW-0732">Signal</keyword>
<evidence type="ECO:0000256" key="2">
    <source>
        <dbReference type="ARBA" id="ARBA00022692"/>
    </source>
</evidence>
<organism evidence="13 14">
    <name type="scientific">Coleophoma cylindrospora</name>
    <dbReference type="NCBI Taxonomy" id="1849047"/>
    <lineage>
        <taxon>Eukaryota</taxon>
        <taxon>Fungi</taxon>
        <taxon>Dikarya</taxon>
        <taxon>Ascomycota</taxon>
        <taxon>Pezizomycotina</taxon>
        <taxon>Leotiomycetes</taxon>
        <taxon>Helotiales</taxon>
        <taxon>Dermateaceae</taxon>
        <taxon>Coleophoma</taxon>
    </lineage>
</organism>
<dbReference type="InterPro" id="IPR057530">
    <property type="entry name" value="TIM-barrel_MTC6"/>
</dbReference>
<comment type="function">
    <text evidence="7">May be involved in telomere capping.</text>
</comment>
<keyword evidence="4 11" id="KW-1133">Transmembrane helix</keyword>
<evidence type="ECO:0000256" key="6">
    <source>
        <dbReference type="ARBA" id="ARBA00023180"/>
    </source>
</evidence>
<comment type="caution">
    <text evidence="13">The sequence shown here is derived from an EMBL/GenBank/DDBJ whole genome shotgun (WGS) entry which is preliminary data.</text>
</comment>
<evidence type="ECO:0000256" key="8">
    <source>
        <dbReference type="ARBA" id="ARBA00038159"/>
    </source>
</evidence>
<dbReference type="PANTHER" id="PTHR35518">
    <property type="entry name" value="MAINTENANCE OF TELOMOERE CAPPING"/>
    <property type="match status" value="1"/>
</dbReference>
<evidence type="ECO:0000256" key="11">
    <source>
        <dbReference type="SAM" id="Phobius"/>
    </source>
</evidence>
<evidence type="ECO:0000256" key="10">
    <source>
        <dbReference type="SAM" id="MobiDB-lite"/>
    </source>
</evidence>
<dbReference type="InterPro" id="IPR051008">
    <property type="entry name" value="Telomere_Capping_Maintenance"/>
</dbReference>
<comment type="similarity">
    <text evidence="8">Belongs to the MTC6 family.</text>
</comment>
<gene>
    <name evidence="13" type="ORF">BP6252_04413</name>
</gene>
<dbReference type="GO" id="GO:0016020">
    <property type="term" value="C:membrane"/>
    <property type="evidence" value="ECO:0007669"/>
    <property type="project" value="UniProtKB-SubCell"/>
</dbReference>
<dbReference type="Pfam" id="PF25506">
    <property type="entry name" value="TIM-barrel_MTC6"/>
    <property type="match status" value="1"/>
</dbReference>
<keyword evidence="6" id="KW-0325">Glycoprotein</keyword>
<feature type="domain" description="MTC6 partial TIM-barrel" evidence="12">
    <location>
        <begin position="19"/>
        <end position="449"/>
    </location>
</feature>
<keyword evidence="2 11" id="KW-0812">Transmembrane</keyword>
<evidence type="ECO:0000256" key="4">
    <source>
        <dbReference type="ARBA" id="ARBA00022989"/>
    </source>
</evidence>
<dbReference type="PANTHER" id="PTHR35518:SF2">
    <property type="entry name" value="MAINTENANCE OF TELOMERE CAPPING PROTEIN 6"/>
    <property type="match status" value="1"/>
</dbReference>
<comment type="subcellular location">
    <subcellularLocation>
        <location evidence="1">Membrane</location>
        <topology evidence="1">Single-pass type I membrane protein</topology>
    </subcellularLocation>
</comment>
<feature type="region of interest" description="Disordered" evidence="10">
    <location>
        <begin position="129"/>
        <end position="148"/>
    </location>
</feature>
<evidence type="ECO:0000313" key="13">
    <source>
        <dbReference type="EMBL" id="RDW79775.1"/>
    </source>
</evidence>
<name>A0A3D8S0F9_9HELO</name>
<dbReference type="AlphaFoldDB" id="A0A3D8S0F9"/>
<keyword evidence="5 11" id="KW-0472">Membrane</keyword>
<dbReference type="STRING" id="1849047.A0A3D8S0F9"/>
<evidence type="ECO:0000313" key="14">
    <source>
        <dbReference type="Proteomes" id="UP000256645"/>
    </source>
</evidence>
<feature type="transmembrane region" description="Helical" evidence="11">
    <location>
        <begin position="611"/>
        <end position="635"/>
    </location>
</feature>
<accession>A0A3D8S0F9</accession>
<sequence length="658" mass="70908">MTEMFTPDVGAVPVPPLTTVFLSQRDLGLTVPINYVTQPGVSFSAACFPFRRYEDDDAGDCLSNLLADGFRRFEIDLYWDEGRQIWSFCPVAIPNSIPNAAPSSTLTLSFQPSTTSSFGSGSSSASSYTSDSASSTSDSASSTSTSSASSSVTESAISSAAGLGARQATSTADAGTGISATSLGTTLPTTSVLPDSDNNPLVEISPYICTPTINLLTFTSLIQDYVKKTETDLGAHLIYVVMNLHAAASDTSPTAPAPPVTKLPTSGNLLSSLWSSNLSAYLYTPDNLRSDRANLNASWYTVSSRYRPVDGYYTTTPTVNNIFTTEDGWPSEGYIELSRSKRLLLGYGTHDPQLARYNFTGDQATIFPEGYIQASQSNLVVTSTDAVTSGCFLSNITDDLSRVNASWATLSNGDGTSFTTTSALTPLLNLTSNITDCGISPILNATLLNATARENYKPYQTYSYRTIWSWAPNEPKNSSSTTSDDLFRCAISRPDLLGRWAVGDCSQKLFASCRALEQPYNWTLTTYQISYSFAPQACPHPYKFAVPRTALENAYLFQAMQASNRDFDGNGAWVDFNNLDVKGCWTMGGENATCPYSGSTTSANDLKRKTVLVPTIAALIVLIVTVLTVLAKVAGNRKTNRRRNKRAHNGFVYEGVPS</sequence>
<dbReference type="OrthoDB" id="5573651at2759"/>
<reference evidence="13 14" key="1">
    <citation type="journal article" date="2018" name="IMA Fungus">
        <title>IMA Genome-F 9: Draft genome sequence of Annulohypoxylon stygium, Aspergillus mulundensis, Berkeleyomyces basicola (syn. Thielaviopsis basicola), Ceratocystis smalleyi, two Cercospora beticola strains, Coleophoma cylindrospora, Fusarium fracticaudum, Phialophora cf. hyalina, and Morchella septimelata.</title>
        <authorList>
            <person name="Wingfield B.D."/>
            <person name="Bills G.F."/>
            <person name="Dong Y."/>
            <person name="Huang W."/>
            <person name="Nel W.J."/>
            <person name="Swalarsk-Parry B.S."/>
            <person name="Vaghefi N."/>
            <person name="Wilken P.M."/>
            <person name="An Z."/>
            <person name="de Beer Z.W."/>
            <person name="De Vos L."/>
            <person name="Chen L."/>
            <person name="Duong T.A."/>
            <person name="Gao Y."/>
            <person name="Hammerbacher A."/>
            <person name="Kikkert J.R."/>
            <person name="Li Y."/>
            <person name="Li H."/>
            <person name="Li K."/>
            <person name="Li Q."/>
            <person name="Liu X."/>
            <person name="Ma X."/>
            <person name="Naidoo K."/>
            <person name="Pethybridge S.J."/>
            <person name="Sun J."/>
            <person name="Steenkamp E.T."/>
            <person name="van der Nest M.A."/>
            <person name="van Wyk S."/>
            <person name="Wingfield M.J."/>
            <person name="Xiong C."/>
            <person name="Yue Q."/>
            <person name="Zhang X."/>
        </authorList>
    </citation>
    <scope>NUCLEOTIDE SEQUENCE [LARGE SCALE GENOMIC DNA]</scope>
    <source>
        <strain evidence="13 14">BP6252</strain>
    </source>
</reference>
<evidence type="ECO:0000256" key="1">
    <source>
        <dbReference type="ARBA" id="ARBA00004479"/>
    </source>
</evidence>
<evidence type="ECO:0000259" key="12">
    <source>
        <dbReference type="Pfam" id="PF25506"/>
    </source>
</evidence>
<dbReference type="Proteomes" id="UP000256645">
    <property type="component" value="Unassembled WGS sequence"/>
</dbReference>
<evidence type="ECO:0000256" key="9">
    <source>
        <dbReference type="ARBA" id="ARBA00039865"/>
    </source>
</evidence>
<keyword evidence="14" id="KW-1185">Reference proteome</keyword>